<dbReference type="SUPFAM" id="SSF56784">
    <property type="entry name" value="HAD-like"/>
    <property type="match status" value="1"/>
</dbReference>
<dbReference type="AlphaFoldDB" id="A0A1F2UN13"/>
<dbReference type="InterPro" id="IPR036412">
    <property type="entry name" value="HAD-like_sf"/>
</dbReference>
<evidence type="ECO:0000313" key="3">
    <source>
        <dbReference type="EMBL" id="OFW34377.1"/>
    </source>
</evidence>
<evidence type="ECO:0000256" key="1">
    <source>
        <dbReference type="ARBA" id="ARBA00022801"/>
    </source>
</evidence>
<dbReference type="GO" id="GO:0046380">
    <property type="term" value="P:N-acetylneuraminate biosynthetic process"/>
    <property type="evidence" value="ECO:0007669"/>
    <property type="project" value="TreeGrafter"/>
</dbReference>
<sequence>MLKLLYPDSFVKTIFEIDIEELKARGIRGLILDLDNTIVPRNSAVATDELKEWLSRLEKQGMKACILSNNWKQRVSSIAAQVGLPLVARAAKPRRGAFVQAMKVLGTGKEETVVIGDQLFTDVLGGNLAGIHTILVVPMSNHEAPHTKILRKLERRIMKSRTTQEAPNLR</sequence>
<dbReference type="InterPro" id="IPR051400">
    <property type="entry name" value="HAD-like_hydrolase"/>
</dbReference>
<organism evidence="3 4">
    <name type="scientific">Candidatus Aquicultor primus</name>
    <dbReference type="NCBI Taxonomy" id="1797195"/>
    <lineage>
        <taxon>Bacteria</taxon>
        <taxon>Bacillati</taxon>
        <taxon>Actinomycetota</taxon>
        <taxon>Candidatus Aquicultoria</taxon>
        <taxon>Candidatus Aquicultorales</taxon>
        <taxon>Candidatus Aquicultoraceae</taxon>
        <taxon>Candidatus Aquicultor</taxon>
    </lineage>
</organism>
<dbReference type="GO" id="GO:0008962">
    <property type="term" value="F:phosphatidylglycerophosphatase activity"/>
    <property type="evidence" value="ECO:0007669"/>
    <property type="project" value="InterPro"/>
</dbReference>
<dbReference type="GO" id="GO:0050124">
    <property type="term" value="F:N-acylneuraminate-9-phosphatase activity"/>
    <property type="evidence" value="ECO:0007669"/>
    <property type="project" value="TreeGrafter"/>
</dbReference>
<keyword evidence="1" id="KW-0378">Hydrolase</keyword>
<dbReference type="InterPro" id="IPR006549">
    <property type="entry name" value="HAD-SF_hydro_IIIA"/>
</dbReference>
<evidence type="ECO:0008006" key="5">
    <source>
        <dbReference type="Google" id="ProtNLM"/>
    </source>
</evidence>
<keyword evidence="2" id="KW-0460">Magnesium</keyword>
<protein>
    <recommendedName>
        <fullName evidence="5">YqeG family HAD IIIA-type phosphatase</fullName>
    </recommendedName>
</protein>
<gene>
    <name evidence="3" type="ORF">A2074_04795</name>
</gene>
<dbReference type="InterPro" id="IPR023214">
    <property type="entry name" value="HAD_sf"/>
</dbReference>
<dbReference type="Gene3D" id="3.40.50.1000">
    <property type="entry name" value="HAD superfamily/HAD-like"/>
    <property type="match status" value="1"/>
</dbReference>
<name>A0A1F2UN13_9ACTN</name>
<evidence type="ECO:0000313" key="4">
    <source>
        <dbReference type="Proteomes" id="UP000178086"/>
    </source>
</evidence>
<comment type="caution">
    <text evidence="3">The sequence shown here is derived from an EMBL/GenBank/DDBJ whole genome shotgun (WGS) entry which is preliminary data.</text>
</comment>
<dbReference type="PANTHER" id="PTHR46470:SF3">
    <property type="entry name" value="N-ACYLNEURAMINATE-9-PHOSPHATASE"/>
    <property type="match status" value="1"/>
</dbReference>
<dbReference type="PANTHER" id="PTHR46470">
    <property type="entry name" value="N-ACYLNEURAMINATE-9-PHOSPHATASE"/>
    <property type="match status" value="1"/>
</dbReference>
<dbReference type="CDD" id="cd16416">
    <property type="entry name" value="HAD_BsYqeG-like"/>
    <property type="match status" value="1"/>
</dbReference>
<dbReference type="EMBL" id="MELI01000046">
    <property type="protein sequence ID" value="OFW34377.1"/>
    <property type="molecule type" value="Genomic_DNA"/>
</dbReference>
<dbReference type="InterPro" id="IPR010021">
    <property type="entry name" value="PGPP1/Gep4"/>
</dbReference>
<evidence type="ECO:0000256" key="2">
    <source>
        <dbReference type="ARBA" id="ARBA00022842"/>
    </source>
</evidence>
<proteinExistence type="predicted"/>
<dbReference type="Pfam" id="PF13242">
    <property type="entry name" value="Hydrolase_like"/>
    <property type="match status" value="1"/>
</dbReference>
<accession>A0A1F2UN13</accession>
<reference evidence="3 4" key="1">
    <citation type="journal article" date="2016" name="Nat. Commun.">
        <title>Thousands of microbial genomes shed light on interconnected biogeochemical processes in an aquifer system.</title>
        <authorList>
            <person name="Anantharaman K."/>
            <person name="Brown C.T."/>
            <person name="Hug L.A."/>
            <person name="Sharon I."/>
            <person name="Castelle C.J."/>
            <person name="Probst A.J."/>
            <person name="Thomas B.C."/>
            <person name="Singh A."/>
            <person name="Wilkins M.J."/>
            <person name="Karaoz U."/>
            <person name="Brodie E.L."/>
            <person name="Williams K.H."/>
            <person name="Hubbard S.S."/>
            <person name="Banfield J.F."/>
        </authorList>
    </citation>
    <scope>NUCLEOTIDE SEQUENCE [LARGE SCALE GENOMIC DNA]</scope>
</reference>
<dbReference type="Proteomes" id="UP000178086">
    <property type="component" value="Unassembled WGS sequence"/>
</dbReference>
<dbReference type="NCBIfam" id="TIGR01662">
    <property type="entry name" value="HAD-SF-IIIA"/>
    <property type="match status" value="1"/>
</dbReference>
<dbReference type="NCBIfam" id="TIGR01668">
    <property type="entry name" value="YqeG_hyp_ppase"/>
    <property type="match status" value="1"/>
</dbReference>